<dbReference type="OrthoDB" id="2082550at2"/>
<dbReference type="InterPro" id="IPR041394">
    <property type="entry name" value="HEPN_Cthe2314"/>
</dbReference>
<evidence type="ECO:0000313" key="3">
    <source>
        <dbReference type="Proteomes" id="UP000002892"/>
    </source>
</evidence>
<keyword evidence="3" id="KW-1185">Reference proteome</keyword>
<dbReference type="AlphaFoldDB" id="I4DCR6"/>
<organism evidence="2 3">
    <name type="scientific">Desulfosporosinus acidiphilus (strain DSM 22704 / JCM 16185 / SJ4)</name>
    <dbReference type="NCBI Taxonomy" id="646529"/>
    <lineage>
        <taxon>Bacteria</taxon>
        <taxon>Bacillati</taxon>
        <taxon>Bacillota</taxon>
        <taxon>Clostridia</taxon>
        <taxon>Eubacteriales</taxon>
        <taxon>Desulfitobacteriaceae</taxon>
        <taxon>Desulfosporosinus</taxon>
    </lineage>
</organism>
<dbReference type="HOGENOM" id="CLU_1105662_0_0_9"/>
<protein>
    <recommendedName>
        <fullName evidence="1">Cthe-2314-like HEPN domain-containing protein</fullName>
    </recommendedName>
</protein>
<dbReference type="Proteomes" id="UP000002892">
    <property type="component" value="Plasmid pDESACI.01"/>
</dbReference>
<reference evidence="3" key="1">
    <citation type="journal article" date="2012" name="J. Bacteriol.">
        <title>Complete genome sequences of Desulfosporosinus orientis DSM765T, Desulfosporosinus youngiae DSM17734T, Desulfosporosinus meridiei DSM13257T, and Desulfosporosinus acidiphilus DSM22704T.</title>
        <authorList>
            <person name="Pester M."/>
            <person name="Brambilla E."/>
            <person name="Alazard D."/>
            <person name="Rattei T."/>
            <person name="Weinmaier T."/>
            <person name="Han J."/>
            <person name="Lucas S."/>
            <person name="Lapidus A."/>
            <person name="Cheng J.F."/>
            <person name="Goodwin L."/>
            <person name="Pitluck S."/>
            <person name="Peters L."/>
            <person name="Ovchinnikova G."/>
            <person name="Teshima H."/>
            <person name="Detter J.C."/>
            <person name="Han C.S."/>
            <person name="Tapia R."/>
            <person name="Land M.L."/>
            <person name="Hauser L."/>
            <person name="Kyrpides N.C."/>
            <person name="Ivanova N.N."/>
            <person name="Pagani I."/>
            <person name="Huntmann M."/>
            <person name="Wei C.L."/>
            <person name="Davenport K.W."/>
            <person name="Daligault H."/>
            <person name="Chain P.S."/>
            <person name="Chen A."/>
            <person name="Mavromatis K."/>
            <person name="Markowitz V."/>
            <person name="Szeto E."/>
            <person name="Mikhailova N."/>
            <person name="Pati A."/>
            <person name="Wagner M."/>
            <person name="Woyke T."/>
            <person name="Ollivier B."/>
            <person name="Klenk H.P."/>
            <person name="Spring S."/>
            <person name="Loy A."/>
        </authorList>
    </citation>
    <scope>NUCLEOTIDE SEQUENCE [LARGE SCALE GENOMIC DNA]</scope>
    <source>
        <strain evidence="3">DSM 22704 / JCM 16185 / SJ4</strain>
    </source>
</reference>
<dbReference type="RefSeq" id="WP_014825102.1">
    <property type="nucleotide sequence ID" value="NC_018066.1"/>
</dbReference>
<dbReference type="EMBL" id="CP003640">
    <property type="protein sequence ID" value="AFM43590.1"/>
    <property type="molecule type" value="Genomic_DNA"/>
</dbReference>
<feature type="domain" description="Cthe-2314-like HEPN" evidence="1">
    <location>
        <begin position="52"/>
        <end position="239"/>
    </location>
</feature>
<sequence length="247" mass="29220">MSSIFDSAQYPTPMDWDKIYEEKKVSWDKIQLTQTGGTFNFLDFQGIELSYWLKEFNNRVFDLVCSYVLMMNYYNLGIPDKEWFISPGRNGESVEYFPHFESKHHHYLYWFGFYMDSYYSRYSGILDTIYHLINIKYDFNVESILGFRREILKQLKTSDKELFKFLDSIKANTVYLRVNEFRNNITHNFRPNQIDSGINQKKQGGGITITTMSVGNYTPTNEFVANINESIDLLAFIVENVRDKIEA</sequence>
<accession>I4DCR6</accession>
<dbReference type="KEGG" id="dai:Desaci_4764"/>
<evidence type="ECO:0000259" key="1">
    <source>
        <dbReference type="Pfam" id="PF18730"/>
    </source>
</evidence>
<name>I4DCR6_DESAJ</name>
<gene>
    <name evidence="2" type="ordered locus">Desaci_4764</name>
</gene>
<proteinExistence type="predicted"/>
<evidence type="ECO:0000313" key="2">
    <source>
        <dbReference type="EMBL" id="AFM43590.1"/>
    </source>
</evidence>
<geneLocation type="plasmid" evidence="2 3">
    <name>pDESACI.01</name>
</geneLocation>
<keyword evidence="2" id="KW-0614">Plasmid</keyword>
<dbReference type="Pfam" id="PF18730">
    <property type="entry name" value="HEPN_Cthe2314"/>
    <property type="match status" value="1"/>
</dbReference>